<feature type="region of interest" description="Disordered" evidence="5">
    <location>
        <begin position="1627"/>
        <end position="1661"/>
    </location>
</feature>
<feature type="domain" description="Large ribosomal subunit protein uL15/eL18" evidence="6">
    <location>
        <begin position="72"/>
        <end position="144"/>
    </location>
</feature>
<keyword evidence="2 4" id="KW-0689">Ribosomal protein</keyword>
<accession>A0A813LKG6</accession>
<evidence type="ECO:0000256" key="2">
    <source>
        <dbReference type="ARBA" id="ARBA00022980"/>
    </source>
</evidence>
<proteinExistence type="inferred from homology"/>
<protein>
    <recommendedName>
        <fullName evidence="6">Large ribosomal subunit protein uL15/eL18 domain-containing protein</fullName>
    </recommendedName>
</protein>
<evidence type="ECO:0000259" key="6">
    <source>
        <dbReference type="Pfam" id="PF00828"/>
    </source>
</evidence>
<dbReference type="EMBL" id="CAJNNW010036030">
    <property type="protein sequence ID" value="CAE8731589.1"/>
    <property type="molecule type" value="Genomic_DNA"/>
</dbReference>
<dbReference type="Gene3D" id="3.100.10.10">
    <property type="match status" value="1"/>
</dbReference>
<dbReference type="PROSITE" id="PS00475">
    <property type="entry name" value="RIBOSOMAL_L15"/>
    <property type="match status" value="1"/>
</dbReference>
<dbReference type="PANTHER" id="PTHR11721">
    <property type="entry name" value="60S RIBOSOMAL PROTEIN L27A"/>
    <property type="match status" value="1"/>
</dbReference>
<comment type="similarity">
    <text evidence="1 4">Belongs to the universal ribosomal protein uL15 family.</text>
</comment>
<dbReference type="GO" id="GO:0022625">
    <property type="term" value="C:cytosolic large ribosomal subunit"/>
    <property type="evidence" value="ECO:0007669"/>
    <property type="project" value="TreeGrafter"/>
</dbReference>
<evidence type="ECO:0000256" key="3">
    <source>
        <dbReference type="ARBA" id="ARBA00023274"/>
    </source>
</evidence>
<dbReference type="PANTHER" id="PTHR11721:SF3">
    <property type="entry name" value="LARGE RIBOSOMAL SUBUNIT PROTEIN UL15"/>
    <property type="match status" value="1"/>
</dbReference>
<organism evidence="7 8">
    <name type="scientific">Polarella glacialis</name>
    <name type="common">Dinoflagellate</name>
    <dbReference type="NCBI Taxonomy" id="89957"/>
    <lineage>
        <taxon>Eukaryota</taxon>
        <taxon>Sar</taxon>
        <taxon>Alveolata</taxon>
        <taxon>Dinophyceae</taxon>
        <taxon>Suessiales</taxon>
        <taxon>Suessiaceae</taxon>
        <taxon>Polarella</taxon>
    </lineage>
</organism>
<sequence>MTARLKKNRGLRGHVSAGRGRIGKHRKHPGGCGNAGGQHHHRINFDKYHPGWFGKVGMRNFHLIKHGKVCPTINVERLWSLVSEQTREYYKAKTDKAPVIDVMKAGYMKVMGKGKLPEQPVIVKARYFTKEAEEKIKAAGGVCVLCAVAVAAVAGASGEFLGKAVPSVCGDDPAKVADCEKPDFGSCGNACCLVELSLPNEGAADVYFRLKSLLDSKVDGTFGHAYGDDLRPASIIEPENFQFMLQGRHDAPMYKGENADILDFNIYKTPTGGSVLRMFSLSTIHGALGDNGQNYKNLAYLSHQLDADNKLAVKHGCGMRPASTTSSAVFSPTASNPSPSVCGDDPAKVADCEKSDMGSCGNACCVVELAFPNLGAADVYSSVKSLLESKVDGTYEYVSGGSPNPVDDLRPFKISQPEEFQFILQGRHSAPQYKGENADILDFAIYKTSTGGSVLRMFSLSRIHGALGDAGQNYKTLAYLSHQLDANSKLTVQHGCSSAIEKELQAVAVAAVAGASGEFLGKAVPSVCGDDPAKVADCEKPDFGSCGNACCLVELSLPNEGAADVYFRLKSLLDSKVDGTFGHAYGDDLRPASIIEPESFQFMLQGRHDAPMYKGENADILDFNIYKTPTGGSVLRMFSLSTIHGALGDNGQNYKNLAYLSHQLDADNKLAVKHGCGMRPASTTSSAVFSPTASNPSPSVCGDDPAKVADCEKSDMGSCGNACCVVELAFPNLGAADVYSSVKSLLESKVDGTYEYVSGGSPNPVDDLRPFKISQPEEFQFILQGRHSAPQYKGENADILDFAIYKTSTGGSVLRMFSLSRIHGALGDAGQNYKTLAYLSHQLDANSKLTVQHGCGSAIEKELQAVAVAAVAGASGEFLGKAVPSVCGDDPAKVADCEKPDFGSCGNACCLVELSLPNEGAADVYFRLKSLLDSKVDGTFGQAYGDDLRPASIIEPENFQFMLQGRHDAPMYKGENADILDFNIYKTPTGGSVLRMFSLSTIHGALGDNGQNYKNLAYLSHQLDADNKLAVKHGCGMRPASTTSSAVFSPTASNPSPSVCGDDPAKVADCEKSDMGSCGNACCVVELAFPNLGAADVYSSVKSLLESKVDGTYEYVSGGSPNPVDDLRPFKISQPEEFQFILQGRHSAPQYKGENADILDFAIYKTSTGGSVLRMFSLSRIHGALGDAGQNYKTLAYLSHQLDANSKLTVQHGCGSAIEKELQGAAQAVVWMGKEMARFTPAWLSTPELRHLLCSSWPGGLREALRAAALEDRPGFSLEDLQRLFLLAGQRQRSVAAALLSVGEDDQSASGRVLSSVQRLFQDLLRREQAQRAGQVDDVYWIPESPECEVAAGVSRRAFLLALGREAPRLGFRVWSANLLLRGTCADLGVRGGRKLLSLLSREDLCEMVALNGNGNSQEALEWFNVISRDGRPLADGLRGSKTSEAKAAKEELLDFGAVQRRALAQPRQVEGSEEASEQWSGEELAVRLLAVWPHFSLAFGLTKSSDLRRRAALVPSKDQWLRALGGQRGAHFLGPLEAKREAERLFDRLLVRKTKWTAGEALHVRCSLSGCGFWGQGWELGRVPEPNGRHRTRHFVALLRHPDAVPEAPMEPNLWAPVDADGMAYLLAPRGRSPDPGTRRSGKASRGGGAPADPGPRGRA</sequence>
<dbReference type="Proteomes" id="UP000626109">
    <property type="component" value="Unassembled WGS sequence"/>
</dbReference>
<dbReference type="InterPro" id="IPR030878">
    <property type="entry name" value="Ribosomal_uL15"/>
</dbReference>
<comment type="caution">
    <text evidence="7">The sequence shown here is derived from an EMBL/GenBank/DDBJ whole genome shotgun (WGS) entry which is preliminary data.</text>
</comment>
<dbReference type="GO" id="GO:0006412">
    <property type="term" value="P:translation"/>
    <property type="evidence" value="ECO:0007669"/>
    <property type="project" value="InterPro"/>
</dbReference>
<feature type="compositionally biased region" description="Low complexity" evidence="5">
    <location>
        <begin position="1652"/>
        <end position="1661"/>
    </location>
</feature>
<evidence type="ECO:0000256" key="5">
    <source>
        <dbReference type="SAM" id="MobiDB-lite"/>
    </source>
</evidence>
<name>A0A813LKG6_POLGL</name>
<dbReference type="SUPFAM" id="SSF52080">
    <property type="entry name" value="Ribosomal proteins L15p and L18e"/>
    <property type="match status" value="1"/>
</dbReference>
<dbReference type="Pfam" id="PF00828">
    <property type="entry name" value="Ribosomal_L27A"/>
    <property type="match status" value="1"/>
</dbReference>
<feature type="region of interest" description="Disordered" evidence="5">
    <location>
        <begin position="1"/>
        <end position="38"/>
    </location>
</feature>
<dbReference type="HAMAP" id="MF_01341">
    <property type="entry name" value="Ribosomal_uL15"/>
    <property type="match status" value="1"/>
</dbReference>
<dbReference type="InterPro" id="IPR036227">
    <property type="entry name" value="Ribosomal_uL15/eL18_sf"/>
</dbReference>
<dbReference type="FunFam" id="3.100.10.10:FF:000002">
    <property type="entry name" value="60S ribosomal protein L27a"/>
    <property type="match status" value="1"/>
</dbReference>
<evidence type="ECO:0000256" key="4">
    <source>
        <dbReference type="RuleBase" id="RU003888"/>
    </source>
</evidence>
<evidence type="ECO:0000256" key="1">
    <source>
        <dbReference type="ARBA" id="ARBA00007320"/>
    </source>
</evidence>
<evidence type="ECO:0000313" key="8">
    <source>
        <dbReference type="Proteomes" id="UP000626109"/>
    </source>
</evidence>
<dbReference type="InterPro" id="IPR001196">
    <property type="entry name" value="Ribosomal_uL15_CS"/>
</dbReference>
<reference evidence="7" key="1">
    <citation type="submission" date="2021-02" db="EMBL/GenBank/DDBJ databases">
        <authorList>
            <person name="Dougan E. K."/>
            <person name="Rhodes N."/>
            <person name="Thang M."/>
            <person name="Chan C."/>
        </authorList>
    </citation>
    <scope>NUCLEOTIDE SEQUENCE</scope>
</reference>
<evidence type="ECO:0000313" key="7">
    <source>
        <dbReference type="EMBL" id="CAE8731589.1"/>
    </source>
</evidence>
<gene>
    <name evidence="7" type="ORF">PGLA2088_LOCUS46072</name>
</gene>
<keyword evidence="3 4" id="KW-0687">Ribonucleoprotein</keyword>
<dbReference type="InterPro" id="IPR021131">
    <property type="entry name" value="Ribosomal_uL15/eL18"/>
</dbReference>
<feature type="compositionally biased region" description="Basic residues" evidence="5">
    <location>
        <begin position="1"/>
        <end position="12"/>
    </location>
</feature>
<dbReference type="GO" id="GO:0003735">
    <property type="term" value="F:structural constituent of ribosome"/>
    <property type="evidence" value="ECO:0007669"/>
    <property type="project" value="InterPro"/>
</dbReference>